<accession>A0ACB8TQM8</accession>
<name>A0ACB8TQM8_9APHY</name>
<sequence length="114" mass="13055">MLSPRQRRLSMYKLWMLVMISATGTGSFIVTEFSVSFLWKIYFRCSIHTSSHKSLNPRENGTRTNPISMLSPSSSLSHRSTASLSLESLMRWITHHSQLKKGYSSSILQWRSTA</sequence>
<gene>
    <name evidence="1" type="ORF">BDY19DRAFT_972215</name>
</gene>
<comment type="caution">
    <text evidence="1">The sequence shown here is derived from an EMBL/GenBank/DDBJ whole genome shotgun (WGS) entry which is preliminary data.</text>
</comment>
<organism evidence="1 2">
    <name type="scientific">Irpex rosettiformis</name>
    <dbReference type="NCBI Taxonomy" id="378272"/>
    <lineage>
        <taxon>Eukaryota</taxon>
        <taxon>Fungi</taxon>
        <taxon>Dikarya</taxon>
        <taxon>Basidiomycota</taxon>
        <taxon>Agaricomycotina</taxon>
        <taxon>Agaricomycetes</taxon>
        <taxon>Polyporales</taxon>
        <taxon>Irpicaceae</taxon>
        <taxon>Irpex</taxon>
    </lineage>
</organism>
<protein>
    <submittedName>
        <fullName evidence="1">Uncharacterized protein</fullName>
    </submittedName>
</protein>
<dbReference type="Proteomes" id="UP001055072">
    <property type="component" value="Unassembled WGS sequence"/>
</dbReference>
<evidence type="ECO:0000313" key="1">
    <source>
        <dbReference type="EMBL" id="KAI0084302.1"/>
    </source>
</evidence>
<reference evidence="1" key="1">
    <citation type="journal article" date="2021" name="Environ. Microbiol.">
        <title>Gene family expansions and transcriptome signatures uncover fungal adaptations to wood decay.</title>
        <authorList>
            <person name="Hage H."/>
            <person name="Miyauchi S."/>
            <person name="Viragh M."/>
            <person name="Drula E."/>
            <person name="Min B."/>
            <person name="Chaduli D."/>
            <person name="Navarro D."/>
            <person name="Favel A."/>
            <person name="Norest M."/>
            <person name="Lesage-Meessen L."/>
            <person name="Balint B."/>
            <person name="Merenyi Z."/>
            <person name="de Eugenio L."/>
            <person name="Morin E."/>
            <person name="Martinez A.T."/>
            <person name="Baldrian P."/>
            <person name="Stursova M."/>
            <person name="Martinez M.J."/>
            <person name="Novotny C."/>
            <person name="Magnuson J.K."/>
            <person name="Spatafora J.W."/>
            <person name="Maurice S."/>
            <person name="Pangilinan J."/>
            <person name="Andreopoulos W."/>
            <person name="LaButti K."/>
            <person name="Hundley H."/>
            <person name="Na H."/>
            <person name="Kuo A."/>
            <person name="Barry K."/>
            <person name="Lipzen A."/>
            <person name="Henrissat B."/>
            <person name="Riley R."/>
            <person name="Ahrendt S."/>
            <person name="Nagy L.G."/>
            <person name="Grigoriev I.V."/>
            <person name="Martin F."/>
            <person name="Rosso M.N."/>
        </authorList>
    </citation>
    <scope>NUCLEOTIDE SEQUENCE</scope>
    <source>
        <strain evidence="1">CBS 384.51</strain>
    </source>
</reference>
<proteinExistence type="predicted"/>
<evidence type="ECO:0000313" key="2">
    <source>
        <dbReference type="Proteomes" id="UP001055072"/>
    </source>
</evidence>
<keyword evidence="2" id="KW-1185">Reference proteome</keyword>
<dbReference type="EMBL" id="MU274944">
    <property type="protein sequence ID" value="KAI0084302.1"/>
    <property type="molecule type" value="Genomic_DNA"/>
</dbReference>